<dbReference type="Proteomes" id="UP000184406">
    <property type="component" value="Unassembled WGS sequence"/>
</dbReference>
<dbReference type="AlphaFoldDB" id="A0A1M4Y8B1"/>
<accession>A0A1M4Y8B1</accession>
<evidence type="ECO:0000313" key="3">
    <source>
        <dbReference type="Proteomes" id="UP000184406"/>
    </source>
</evidence>
<proteinExistence type="predicted"/>
<keyword evidence="3" id="KW-1185">Reference proteome</keyword>
<evidence type="ECO:0000313" key="2">
    <source>
        <dbReference type="EMBL" id="SHF01928.1"/>
    </source>
</evidence>
<sequence length="164" mass="19058">MSFAQTTNIFDEVGEISPNPFVTEVNGTSMELYNNTLKWIKLNYNYPDEVIASKIEGEFIRISGTEEVKGTDDMVYTIEIDFKDNRYRTTLTKTNHADEKNGKTIVNSIELLTPDPKYGKSQKIIDLHKEIYQPWLNETLNILNRFNLSLYNYLSGKTDKKDDW</sequence>
<feature type="domain" description="DUF4468" evidence="1">
    <location>
        <begin position="29"/>
        <end position="95"/>
    </location>
</feature>
<reference evidence="3" key="1">
    <citation type="submission" date="2016-11" db="EMBL/GenBank/DDBJ databases">
        <authorList>
            <person name="Varghese N."/>
            <person name="Submissions S."/>
        </authorList>
    </citation>
    <scope>NUCLEOTIDE SEQUENCE [LARGE SCALE GENOMIC DNA]</scope>
    <source>
        <strain evidence="3">DSM 17539</strain>
    </source>
</reference>
<dbReference type="Pfam" id="PF14730">
    <property type="entry name" value="DUF4468"/>
    <property type="match status" value="1"/>
</dbReference>
<dbReference type="EMBL" id="FQUX01000002">
    <property type="protein sequence ID" value="SHF01928.1"/>
    <property type="molecule type" value="Genomic_DNA"/>
</dbReference>
<dbReference type="InterPro" id="IPR027823">
    <property type="entry name" value="DUF4468"/>
</dbReference>
<dbReference type="Gene3D" id="3.30.530.80">
    <property type="match status" value="1"/>
</dbReference>
<protein>
    <recommendedName>
        <fullName evidence="1">DUF4468 domain-containing protein</fullName>
    </recommendedName>
</protein>
<gene>
    <name evidence="2" type="ORF">SAMN03080594_102354</name>
</gene>
<organism evidence="2 3">
    <name type="scientific">Arenibacter palladensis</name>
    <dbReference type="NCBI Taxonomy" id="237373"/>
    <lineage>
        <taxon>Bacteria</taxon>
        <taxon>Pseudomonadati</taxon>
        <taxon>Bacteroidota</taxon>
        <taxon>Flavobacteriia</taxon>
        <taxon>Flavobacteriales</taxon>
        <taxon>Flavobacteriaceae</taxon>
        <taxon>Arenibacter</taxon>
    </lineage>
</organism>
<name>A0A1M4Y8B1_9FLAO</name>
<evidence type="ECO:0000259" key="1">
    <source>
        <dbReference type="Pfam" id="PF14730"/>
    </source>
</evidence>